<protein>
    <submittedName>
        <fullName evidence="7">Tectonic-like complex member MKS1 isoform X2</fullName>
    </submittedName>
</protein>
<accession>A0ABM5CYP7</accession>
<evidence type="ECO:0000256" key="2">
    <source>
        <dbReference type="ARBA" id="ARBA00022490"/>
    </source>
</evidence>
<dbReference type="InterPro" id="IPR010796">
    <property type="entry name" value="C2_B9-type_dom"/>
</dbReference>
<keyword evidence="5" id="KW-0966">Cell projection</keyword>
<keyword evidence="4" id="KW-0206">Cytoskeleton</keyword>
<evidence type="ECO:0000256" key="5">
    <source>
        <dbReference type="ARBA" id="ARBA00023273"/>
    </source>
</evidence>
<organism evidence="6 7">
    <name type="scientific">Vicugna pacos</name>
    <name type="common">Alpaca</name>
    <name type="synonym">Lama pacos</name>
    <dbReference type="NCBI Taxonomy" id="30538"/>
    <lineage>
        <taxon>Eukaryota</taxon>
        <taxon>Metazoa</taxon>
        <taxon>Chordata</taxon>
        <taxon>Craniata</taxon>
        <taxon>Vertebrata</taxon>
        <taxon>Euteleostomi</taxon>
        <taxon>Mammalia</taxon>
        <taxon>Eutheria</taxon>
        <taxon>Laurasiatheria</taxon>
        <taxon>Artiodactyla</taxon>
        <taxon>Tylopoda</taxon>
        <taxon>Camelidae</taxon>
        <taxon>Vicugna</taxon>
    </lineage>
</organism>
<keyword evidence="2" id="KW-0963">Cytoplasm</keyword>
<dbReference type="RefSeq" id="XP_072813775.1">
    <property type="nucleotide sequence ID" value="XM_072957674.1"/>
</dbReference>
<evidence type="ECO:0000256" key="1">
    <source>
        <dbReference type="ARBA" id="ARBA00004120"/>
    </source>
</evidence>
<dbReference type="PANTHER" id="PTHR12968">
    <property type="entry name" value="B9 DOMAIN-CONTAINING"/>
    <property type="match status" value="1"/>
</dbReference>
<evidence type="ECO:0000313" key="6">
    <source>
        <dbReference type="Proteomes" id="UP001652581"/>
    </source>
</evidence>
<gene>
    <name evidence="7" type="primary">LOC140694416</name>
</gene>
<evidence type="ECO:0000256" key="4">
    <source>
        <dbReference type="ARBA" id="ARBA00023212"/>
    </source>
</evidence>
<evidence type="ECO:0000256" key="3">
    <source>
        <dbReference type="ARBA" id="ARBA00022794"/>
    </source>
</evidence>
<name>A0ABM5CYP7_VICPA</name>
<comment type="subcellular location">
    <subcellularLocation>
        <location evidence="1">Cytoplasm</location>
        <location evidence="1">Cytoskeleton</location>
        <location evidence="1">Cilium basal body</location>
    </subcellularLocation>
</comment>
<dbReference type="PANTHER" id="PTHR12968:SF4">
    <property type="entry name" value="TECTONIC-LIKE COMPLEX MEMBER MKS1"/>
    <property type="match status" value="1"/>
</dbReference>
<evidence type="ECO:0000313" key="7">
    <source>
        <dbReference type="RefSeq" id="XP_072813775.1"/>
    </source>
</evidence>
<keyword evidence="3" id="KW-0970">Cilium biogenesis/degradation</keyword>
<dbReference type="GeneID" id="140694416"/>
<dbReference type="PROSITE" id="PS51381">
    <property type="entry name" value="C2_B9"/>
    <property type="match status" value="1"/>
</dbReference>
<proteinExistence type="predicted"/>
<reference evidence="7" key="1">
    <citation type="submission" date="2025-08" db="UniProtKB">
        <authorList>
            <consortium name="RefSeq"/>
        </authorList>
    </citation>
    <scope>IDENTIFICATION</scope>
</reference>
<dbReference type="Pfam" id="PF07162">
    <property type="entry name" value="B9-C2"/>
    <property type="match status" value="2"/>
</dbReference>
<sequence>MTTAASEMPSFLVERMANVRRRRQDRQGMEGGILKSRIVTWEPSEEFVRNNHVINTPLQTMYIMADLGPYGKLGYKKYEHVLCTLKVDSNGVITVKPDFTGLKGPYRIETGEKPELWKYTIDNVSSLAQPEEEEREQRVFKDLCGRHREYLSSLVGTDLETTVPGALRLFVNGEVVSAQGYEYDNLYVHFFVELPTTNWSSPAFQQLSGITQTCATKSLGMAAYFSYPFTFEASFLHEDESAGAHTLRVSTWRPLELGTVAELRRFFIGGSLELEDLSYVRIPGTFKGERLSHFGLHTETTGSVTFHLHCLQQSRAFMESSSLRKRMRSVLDRLEGFSQQSSIHNVLEAFRRARRRMQEARESLPQDLVSPSGAMVR</sequence>
<dbReference type="Proteomes" id="UP001652581">
    <property type="component" value="Unplaced"/>
</dbReference>
<keyword evidence="6" id="KW-1185">Reference proteome</keyword>